<evidence type="ECO:0000313" key="2">
    <source>
        <dbReference type="Proteomes" id="UP000476411"/>
    </source>
</evidence>
<dbReference type="InterPro" id="IPR011047">
    <property type="entry name" value="Quinoprotein_ADH-like_sf"/>
</dbReference>
<accession>A0A6B9ZAC7</accession>
<keyword evidence="2" id="KW-1185">Reference proteome</keyword>
<dbReference type="Proteomes" id="UP000476411">
    <property type="component" value="Chromosome"/>
</dbReference>
<organism evidence="1 2">
    <name type="scientific">Chitinophaga agri</name>
    <dbReference type="NCBI Taxonomy" id="2703787"/>
    <lineage>
        <taxon>Bacteria</taxon>
        <taxon>Pseudomonadati</taxon>
        <taxon>Bacteroidota</taxon>
        <taxon>Chitinophagia</taxon>
        <taxon>Chitinophagales</taxon>
        <taxon>Chitinophagaceae</taxon>
        <taxon>Chitinophaga</taxon>
    </lineage>
</organism>
<dbReference type="PROSITE" id="PS51257">
    <property type="entry name" value="PROKAR_LIPOPROTEIN"/>
    <property type="match status" value="1"/>
</dbReference>
<dbReference type="InterPro" id="IPR015943">
    <property type="entry name" value="WD40/YVTN_repeat-like_dom_sf"/>
</dbReference>
<dbReference type="AlphaFoldDB" id="A0A6B9ZAC7"/>
<dbReference type="KEGG" id="chih:GWR21_03870"/>
<dbReference type="Pfam" id="PF16819">
    <property type="entry name" value="DUF5074"/>
    <property type="match status" value="1"/>
</dbReference>
<reference evidence="1 2" key="1">
    <citation type="submission" date="2020-01" db="EMBL/GenBank/DDBJ databases">
        <title>Complete genome sequence of Chitinophaga sp. H33E-04 isolated from quinoa roots.</title>
        <authorList>
            <person name="Weon H.-Y."/>
            <person name="Lee S.A."/>
        </authorList>
    </citation>
    <scope>NUCLEOTIDE SEQUENCE [LARGE SCALE GENOMIC DNA]</scope>
    <source>
        <strain evidence="1 2">H33E-04</strain>
    </source>
</reference>
<gene>
    <name evidence="1" type="ORF">GWR21_03870</name>
</gene>
<protein>
    <submittedName>
        <fullName evidence="1">DUF5074 domain-containing protein</fullName>
    </submittedName>
</protein>
<name>A0A6B9ZAC7_9BACT</name>
<sequence>MYKNLRNWLLAGLLLAAASCKDDDVIVVPGKYENGFLIVSEGNYGTKSGDLNFYDYDKDSVYQYVYSAENAGKTLGPNTSTMQFATVFNGRLYFVGKYGAPLVVADANTLKETGRIDALPGGDGRSFVGVDDTRGLVSAVDGVYPLNLTAVTLGTAVAGITGEVTDMFKSGNYIFILSAKEGIIALNTSDYSIAKKLGTAVCGFVQSTDGSVWAASKTQLKKINPSTLAVDSITTNFPVHYNEFTYNNSSIVASTVENAVFIVSGTDRIYKYIPGNAASLTTAFITLPSGQYFYGKGIAYDKARNYLVLNSNTNLYGADVNNQVYIHNATTGALVKSKTYSGYFFPGMALFNK</sequence>
<dbReference type="RefSeq" id="WP_162330472.1">
    <property type="nucleotide sequence ID" value="NZ_CP048113.1"/>
</dbReference>
<dbReference type="EMBL" id="CP048113">
    <property type="protein sequence ID" value="QHS58769.1"/>
    <property type="molecule type" value="Genomic_DNA"/>
</dbReference>
<dbReference type="SUPFAM" id="SSF50998">
    <property type="entry name" value="Quinoprotein alcohol dehydrogenase-like"/>
    <property type="match status" value="1"/>
</dbReference>
<dbReference type="InterPro" id="IPR031815">
    <property type="entry name" value="DUF5074"/>
</dbReference>
<evidence type="ECO:0000313" key="1">
    <source>
        <dbReference type="EMBL" id="QHS58769.1"/>
    </source>
</evidence>
<proteinExistence type="predicted"/>
<dbReference type="Gene3D" id="2.130.10.10">
    <property type="entry name" value="YVTN repeat-like/Quinoprotein amine dehydrogenase"/>
    <property type="match status" value="1"/>
</dbReference>